<organism evidence="2 3">
    <name type="scientific">Colletotrichum lupini</name>
    <dbReference type="NCBI Taxonomy" id="145971"/>
    <lineage>
        <taxon>Eukaryota</taxon>
        <taxon>Fungi</taxon>
        <taxon>Dikarya</taxon>
        <taxon>Ascomycota</taxon>
        <taxon>Pezizomycotina</taxon>
        <taxon>Sordariomycetes</taxon>
        <taxon>Hypocreomycetidae</taxon>
        <taxon>Glomerellales</taxon>
        <taxon>Glomerellaceae</taxon>
        <taxon>Colletotrichum</taxon>
        <taxon>Colletotrichum acutatum species complex</taxon>
    </lineage>
</organism>
<feature type="domain" description="DUF7730" evidence="1">
    <location>
        <begin position="178"/>
        <end position="295"/>
    </location>
</feature>
<dbReference type="KEGG" id="clup:CLUP02_10066"/>
<reference evidence="2" key="1">
    <citation type="journal article" date="2021" name="Mol. Plant Microbe Interact.">
        <title>Complete Genome Sequence of the Plant-Pathogenic Fungus Colletotrichum lupini.</title>
        <authorList>
            <person name="Baroncelli R."/>
            <person name="Pensec F."/>
            <person name="Da Lio D."/>
            <person name="Boufleur T."/>
            <person name="Vicente I."/>
            <person name="Sarrocco S."/>
            <person name="Picot A."/>
            <person name="Baraldi E."/>
            <person name="Sukno S."/>
            <person name="Thon M."/>
            <person name="Le Floch G."/>
        </authorList>
    </citation>
    <scope>NUCLEOTIDE SEQUENCE</scope>
    <source>
        <strain evidence="2">IMI 504893</strain>
    </source>
</reference>
<dbReference type="InterPro" id="IPR038883">
    <property type="entry name" value="AN11006-like"/>
</dbReference>
<gene>
    <name evidence="2" type="ORF">CLUP02_10066</name>
</gene>
<dbReference type="GeneID" id="73344052"/>
<dbReference type="InterPro" id="IPR056632">
    <property type="entry name" value="DUF7730"/>
</dbReference>
<keyword evidence="3" id="KW-1185">Reference proteome</keyword>
<proteinExistence type="predicted"/>
<dbReference type="PANTHER" id="PTHR42085">
    <property type="entry name" value="F-BOX DOMAIN-CONTAINING PROTEIN"/>
    <property type="match status" value="1"/>
</dbReference>
<protein>
    <recommendedName>
        <fullName evidence="1">DUF7730 domain-containing protein</fullName>
    </recommendedName>
</protein>
<evidence type="ECO:0000313" key="3">
    <source>
        <dbReference type="Proteomes" id="UP000830671"/>
    </source>
</evidence>
<accession>A0A9Q8SVX6</accession>
<name>A0A9Q8SVX6_9PEZI</name>
<dbReference type="Proteomes" id="UP000830671">
    <property type="component" value="Chromosome 5"/>
</dbReference>
<evidence type="ECO:0000313" key="2">
    <source>
        <dbReference type="EMBL" id="UQC84569.1"/>
    </source>
</evidence>
<evidence type="ECO:0000259" key="1">
    <source>
        <dbReference type="Pfam" id="PF24864"/>
    </source>
</evidence>
<dbReference type="RefSeq" id="XP_049146186.1">
    <property type="nucleotide sequence ID" value="XM_049289042.1"/>
</dbReference>
<dbReference type="EMBL" id="CP019477">
    <property type="protein sequence ID" value="UQC84569.1"/>
    <property type="molecule type" value="Genomic_DNA"/>
</dbReference>
<sequence length="410" mass="46954">MEGPGAHDHHQYAIDEVIYPPSPGWSMSEPELQTQAVIDAGRRWTRVWTIWRYPSSALWSSMALPMPTHSPQHFTQTSHELRDALRWAKQEGPCGPPPHLGAGIQQLSQLKLMICIKGLPGTALSILQSLDRSSYCVQTRSLLPIYLPIRIGPHSILHVQSPPLQPITVEPRPRRLDFFSLPYELRLDIYELLLLNPEPIIVSSSRRQLHVKVEPPEHQVAYLRAPRPRPRVVSLTHRKPHVEVLRTCRQIEQEATPILYGRNDFVVGLRLRATQSHRMDPFIQYLRSSTLLQLRSVTFRPGCCCDQWLKSLGSGQNVASMISRMQLIEQRDHQQVFWDIETALWQNVVGKSRRLAFTSYWCQNLNEPKKGLLYDYEKLLSLESAPEGTLGAISVLLRCNCHNNALQCFL</sequence>
<dbReference type="PANTHER" id="PTHR42085:SF2">
    <property type="entry name" value="F-BOX DOMAIN-CONTAINING PROTEIN"/>
    <property type="match status" value="1"/>
</dbReference>
<dbReference type="Pfam" id="PF24864">
    <property type="entry name" value="DUF7730"/>
    <property type="match status" value="1"/>
</dbReference>
<dbReference type="AlphaFoldDB" id="A0A9Q8SVX6"/>